<accession>A0A382ES21</accession>
<dbReference type="InterPro" id="IPR039426">
    <property type="entry name" value="TonB-dep_rcpt-like"/>
</dbReference>
<dbReference type="SUPFAM" id="SSF49464">
    <property type="entry name" value="Carboxypeptidase regulatory domain-like"/>
    <property type="match status" value="1"/>
</dbReference>
<reference evidence="2" key="1">
    <citation type="submission" date="2018-05" db="EMBL/GenBank/DDBJ databases">
        <authorList>
            <person name="Lanie J.A."/>
            <person name="Ng W.-L."/>
            <person name="Kazmierczak K.M."/>
            <person name="Andrzejewski T.M."/>
            <person name="Davidsen T.M."/>
            <person name="Wayne K.J."/>
            <person name="Tettelin H."/>
            <person name="Glass J.I."/>
            <person name="Rusch D."/>
            <person name="Podicherti R."/>
            <person name="Tsui H.-C.T."/>
            <person name="Winkler M.E."/>
        </authorList>
    </citation>
    <scope>NUCLEOTIDE SEQUENCE</scope>
</reference>
<feature type="non-terminal residue" evidence="2">
    <location>
        <position position="1"/>
    </location>
</feature>
<dbReference type="Gene3D" id="2.170.130.10">
    <property type="entry name" value="TonB-dependent receptor, plug domain"/>
    <property type="match status" value="1"/>
</dbReference>
<dbReference type="Pfam" id="PF07715">
    <property type="entry name" value="Plug"/>
    <property type="match status" value="1"/>
</dbReference>
<organism evidence="2">
    <name type="scientific">marine metagenome</name>
    <dbReference type="NCBI Taxonomy" id="408172"/>
    <lineage>
        <taxon>unclassified sequences</taxon>
        <taxon>metagenomes</taxon>
        <taxon>ecological metagenomes</taxon>
    </lineage>
</organism>
<evidence type="ECO:0000313" key="2">
    <source>
        <dbReference type="EMBL" id="SVB52954.1"/>
    </source>
</evidence>
<dbReference type="AlphaFoldDB" id="A0A382ES21"/>
<dbReference type="SUPFAM" id="SSF56935">
    <property type="entry name" value="Porins"/>
    <property type="match status" value="1"/>
</dbReference>
<feature type="domain" description="TonB-dependent receptor plug" evidence="1">
    <location>
        <begin position="75"/>
        <end position="190"/>
    </location>
</feature>
<protein>
    <recommendedName>
        <fullName evidence="1">TonB-dependent receptor plug domain-containing protein</fullName>
    </recommendedName>
</protein>
<dbReference type="Gene3D" id="2.60.40.1120">
    <property type="entry name" value="Carboxypeptidase-like, regulatory domain"/>
    <property type="match status" value="1"/>
</dbReference>
<proteinExistence type="predicted"/>
<dbReference type="PROSITE" id="PS52016">
    <property type="entry name" value="TONB_DEPENDENT_REC_3"/>
    <property type="match status" value="1"/>
</dbReference>
<sequence>NTNYGGATDVDGNYSFSVPATGQEAEVTARFIGYFSSSANITLSAGTVTQDFALAEDVLEMEAIIVTGLVDATPKIKSPLSTGQITGETLERVPGASPASALYGKVAGVKVVQGGGQPGDSPSVLLRGPTSINASGRSQDPLYIVDGVVVDPSVSGSPLGDIPGDEIASIEVVKGAAGASMYGARAANGVIQITTKRGSGLAQNQTKVKFRSEYGTNDLPKTLEPNMSHAYLQNSSGDFIDGNGDVVDPRATSGRQSDVWNETPGIEFYDNAYKWVATGEEGGSKVALPGGKGYNQMRRFFKENNEVNQTLTVSRNMESTNFSVSLGNLDEQGILSDIGGYGRQNVRVNVDHKFKNSLDIGFSTMVSQSERDAVGSTFGGFYAITFMAPDADLTMIDPETDRVYIQPDPASVEENPLYFLKYNDRDNLNRRVMSSFTLRWNPVDWAHVTGSLSYDRANQNYNSFYPIGYTNISGGGTAIDGRYVKTTSADLGVNGDLKFMATREFGDITAKVTGSTMFEQSESDGFDADGRNFAVGGVRSLGVAASDKVYI</sequence>
<dbReference type="InterPro" id="IPR012910">
    <property type="entry name" value="Plug_dom"/>
</dbReference>
<dbReference type="InterPro" id="IPR008969">
    <property type="entry name" value="CarboxyPept-like_regulatory"/>
</dbReference>
<feature type="non-terminal residue" evidence="2">
    <location>
        <position position="551"/>
    </location>
</feature>
<gene>
    <name evidence="2" type="ORF">METZ01_LOCUS205808</name>
</gene>
<name>A0A382ES21_9ZZZZ</name>
<dbReference type="InterPro" id="IPR037066">
    <property type="entry name" value="Plug_dom_sf"/>
</dbReference>
<evidence type="ECO:0000259" key="1">
    <source>
        <dbReference type="Pfam" id="PF07715"/>
    </source>
</evidence>
<dbReference type="EMBL" id="UINC01045779">
    <property type="protein sequence ID" value="SVB52954.1"/>
    <property type="molecule type" value="Genomic_DNA"/>
</dbReference>